<comment type="caution">
    <text evidence="1">The sequence shown here is derived from an EMBL/GenBank/DDBJ whole genome shotgun (WGS) entry which is preliminary data.</text>
</comment>
<protein>
    <submittedName>
        <fullName evidence="1">Uncharacterized protein</fullName>
    </submittedName>
</protein>
<evidence type="ECO:0000313" key="1">
    <source>
        <dbReference type="EMBL" id="KAK9318774.1"/>
    </source>
</evidence>
<accession>A0ACC3TCA5</accession>
<keyword evidence="2" id="KW-1185">Reference proteome</keyword>
<sequence>MSSLNPNVFSSRSFDDTDAHITAEREIRNLRQGNGHCTYLDDFHTHRGYFEFRQASKIYEFRSRLHDEVHDLLISRDVPSDYNDFVRLFVALDNVWLARQQTGICSVCKAAPIVTYEQFAPASTILVSVAVVSLFFSGAYSAAFDIRP</sequence>
<reference evidence="2" key="1">
    <citation type="journal article" date="2024" name="Front. Bioeng. Biotechnol.">
        <title>Genome-scale model development and genomic sequencing of the oleaginous clade Lipomyces.</title>
        <authorList>
            <person name="Czajka J.J."/>
            <person name="Han Y."/>
            <person name="Kim J."/>
            <person name="Mondo S.J."/>
            <person name="Hofstad B.A."/>
            <person name="Robles A."/>
            <person name="Haridas S."/>
            <person name="Riley R."/>
            <person name="LaButti K."/>
            <person name="Pangilinan J."/>
            <person name="Andreopoulos W."/>
            <person name="Lipzen A."/>
            <person name="Yan J."/>
            <person name="Wang M."/>
            <person name="Ng V."/>
            <person name="Grigoriev I.V."/>
            <person name="Spatafora J.W."/>
            <person name="Magnuson J.K."/>
            <person name="Baker S.E."/>
            <person name="Pomraning K.R."/>
        </authorList>
    </citation>
    <scope>NUCLEOTIDE SEQUENCE [LARGE SCALE GENOMIC DNA]</scope>
    <source>
        <strain evidence="2">CBS 10300</strain>
    </source>
</reference>
<gene>
    <name evidence="1" type="ORF">V1517DRAFT_311303</name>
</gene>
<dbReference type="Proteomes" id="UP001489719">
    <property type="component" value="Unassembled WGS sequence"/>
</dbReference>
<dbReference type="EMBL" id="MU970319">
    <property type="protein sequence ID" value="KAK9318774.1"/>
    <property type="molecule type" value="Genomic_DNA"/>
</dbReference>
<evidence type="ECO:0000313" key="2">
    <source>
        <dbReference type="Proteomes" id="UP001489719"/>
    </source>
</evidence>
<organism evidence="1 2">
    <name type="scientific">Lipomyces orientalis</name>
    <dbReference type="NCBI Taxonomy" id="1233043"/>
    <lineage>
        <taxon>Eukaryota</taxon>
        <taxon>Fungi</taxon>
        <taxon>Dikarya</taxon>
        <taxon>Ascomycota</taxon>
        <taxon>Saccharomycotina</taxon>
        <taxon>Lipomycetes</taxon>
        <taxon>Lipomycetales</taxon>
        <taxon>Lipomycetaceae</taxon>
        <taxon>Lipomyces</taxon>
    </lineage>
</organism>
<name>A0ACC3TCA5_9ASCO</name>
<proteinExistence type="predicted"/>